<dbReference type="Pfam" id="PF12833">
    <property type="entry name" value="HTH_18"/>
    <property type="match status" value="1"/>
</dbReference>
<keyword evidence="6" id="KW-1185">Reference proteome</keyword>
<accession>A0A844SZ58</accession>
<dbReference type="PROSITE" id="PS00041">
    <property type="entry name" value="HTH_ARAC_FAMILY_1"/>
    <property type="match status" value="1"/>
</dbReference>
<organism evidence="5 6">
    <name type="scientific">Bradyrhizobium pachyrhizi</name>
    <dbReference type="NCBI Taxonomy" id="280333"/>
    <lineage>
        <taxon>Bacteria</taxon>
        <taxon>Pseudomonadati</taxon>
        <taxon>Pseudomonadota</taxon>
        <taxon>Alphaproteobacteria</taxon>
        <taxon>Hyphomicrobiales</taxon>
        <taxon>Nitrobacteraceae</taxon>
        <taxon>Bradyrhizobium</taxon>
    </lineage>
</organism>
<dbReference type="PANTHER" id="PTHR46796:SF6">
    <property type="entry name" value="ARAC SUBFAMILY"/>
    <property type="match status" value="1"/>
</dbReference>
<dbReference type="Gene3D" id="1.10.10.60">
    <property type="entry name" value="Homeodomain-like"/>
    <property type="match status" value="1"/>
</dbReference>
<dbReference type="InterPro" id="IPR050204">
    <property type="entry name" value="AraC_XylS_family_regulators"/>
</dbReference>
<evidence type="ECO:0000256" key="1">
    <source>
        <dbReference type="ARBA" id="ARBA00023015"/>
    </source>
</evidence>
<dbReference type="InterPro" id="IPR035418">
    <property type="entry name" value="AraC-bd_2"/>
</dbReference>
<dbReference type="PROSITE" id="PS01124">
    <property type="entry name" value="HTH_ARAC_FAMILY_2"/>
    <property type="match status" value="1"/>
</dbReference>
<evidence type="ECO:0000256" key="2">
    <source>
        <dbReference type="ARBA" id="ARBA00023125"/>
    </source>
</evidence>
<comment type="caution">
    <text evidence="5">The sequence shown here is derived from an EMBL/GenBank/DDBJ whole genome shotgun (WGS) entry which is preliminary data.</text>
</comment>
<dbReference type="EMBL" id="WQNF01000018">
    <property type="protein sequence ID" value="MVT68141.1"/>
    <property type="molecule type" value="Genomic_DNA"/>
</dbReference>
<dbReference type="PANTHER" id="PTHR46796">
    <property type="entry name" value="HTH-TYPE TRANSCRIPTIONAL ACTIVATOR RHAS-RELATED"/>
    <property type="match status" value="1"/>
</dbReference>
<evidence type="ECO:0000256" key="3">
    <source>
        <dbReference type="ARBA" id="ARBA00023163"/>
    </source>
</evidence>
<sequence>MGRAVPSTHFSTKDLPVIDGFDAWRDKISVIFDVDRIGGGPRPTSFQASVDAYQIGNLVVTVSTQGQQAYSLLPKRARSGSMDLIQVGLYRSGGYRGNAGGISIEGNSGDIQVLDLGRPMRSVEPDSDMVCVFLPREILQERIGDLDGLHGMDLRSGTGRLLADYLGLLAQRLPQMSADDGEPAANATVEMIAACLRPTIARLREAQSSVQDVILLRAKRVIEENLLSARLTPELLCGMLGMSRRSLYRLFEPLGGVHHYIVRRRLSHIRRELSDQGNHERIADLAARFGFTCQETFWRAFKREYGVPPGEVRSSLFPDRKHRVADPDAGFDQWLKQLRI</sequence>
<gene>
    <name evidence="5" type="ORF">GPL21_23865</name>
</gene>
<evidence type="ECO:0000313" key="6">
    <source>
        <dbReference type="Proteomes" id="UP000436468"/>
    </source>
</evidence>
<dbReference type="Pfam" id="PF14525">
    <property type="entry name" value="AraC_binding_2"/>
    <property type="match status" value="1"/>
</dbReference>
<dbReference type="InterPro" id="IPR018060">
    <property type="entry name" value="HTH_AraC"/>
</dbReference>
<proteinExistence type="predicted"/>
<keyword evidence="1" id="KW-0805">Transcription regulation</keyword>
<dbReference type="GO" id="GO:0003700">
    <property type="term" value="F:DNA-binding transcription factor activity"/>
    <property type="evidence" value="ECO:0007669"/>
    <property type="project" value="InterPro"/>
</dbReference>
<name>A0A844SZ58_9BRAD</name>
<dbReference type="SMART" id="SM00342">
    <property type="entry name" value="HTH_ARAC"/>
    <property type="match status" value="1"/>
</dbReference>
<dbReference type="InterPro" id="IPR009057">
    <property type="entry name" value="Homeodomain-like_sf"/>
</dbReference>
<dbReference type="InterPro" id="IPR018062">
    <property type="entry name" value="HTH_AraC-typ_CS"/>
</dbReference>
<reference evidence="5 6" key="1">
    <citation type="submission" date="2019-12" db="EMBL/GenBank/DDBJ databases">
        <title>Draft genome sequences Bradyrhizobium cajani AMBPC1010, Bradyrhizobium pachyrhizi AMBPC1040 and Bradyrhizobium yuanmingense ALSPC3051, three plant growth promoting strains isolated from nodules of Cajanus cajan L. in Dominican Republic.</title>
        <authorList>
            <person name="Flores-Felix J.D."/>
            <person name="Araujo J."/>
            <person name="Diaz-Alcantara C."/>
            <person name="Gonzalez-Andres F."/>
            <person name="Velazquez E."/>
        </authorList>
    </citation>
    <scope>NUCLEOTIDE SEQUENCE [LARGE SCALE GENOMIC DNA]</scope>
    <source>
        <strain evidence="5 6">1040</strain>
    </source>
</reference>
<dbReference type="SUPFAM" id="SSF46689">
    <property type="entry name" value="Homeodomain-like"/>
    <property type="match status" value="1"/>
</dbReference>
<dbReference type="GO" id="GO:0043565">
    <property type="term" value="F:sequence-specific DNA binding"/>
    <property type="evidence" value="ECO:0007669"/>
    <property type="project" value="InterPro"/>
</dbReference>
<dbReference type="AlphaFoldDB" id="A0A844SZ58"/>
<protein>
    <submittedName>
        <fullName evidence="5">Helix-turn-helix domain-containing protein</fullName>
    </submittedName>
</protein>
<feature type="domain" description="HTH araC/xylS-type" evidence="4">
    <location>
        <begin position="216"/>
        <end position="315"/>
    </location>
</feature>
<keyword evidence="3" id="KW-0804">Transcription</keyword>
<dbReference type="RefSeq" id="WP_157346330.1">
    <property type="nucleotide sequence ID" value="NZ_WQNF01000018.1"/>
</dbReference>
<evidence type="ECO:0000259" key="4">
    <source>
        <dbReference type="PROSITE" id="PS01124"/>
    </source>
</evidence>
<keyword evidence="2" id="KW-0238">DNA-binding</keyword>
<dbReference type="Proteomes" id="UP000436468">
    <property type="component" value="Unassembled WGS sequence"/>
</dbReference>
<evidence type="ECO:0000313" key="5">
    <source>
        <dbReference type="EMBL" id="MVT68141.1"/>
    </source>
</evidence>